<comment type="caution">
    <text evidence="9">The sequence shown here is derived from an EMBL/GenBank/DDBJ whole genome shotgun (WGS) entry which is preliminary data.</text>
</comment>
<feature type="transmembrane region" description="Helical" evidence="7">
    <location>
        <begin position="244"/>
        <end position="264"/>
    </location>
</feature>
<name>A0AAN6RD77_9PLEO</name>
<proteinExistence type="inferred from homology"/>
<accession>A0AAN6RD77</accession>
<dbReference type="GO" id="GO:0016020">
    <property type="term" value="C:membrane"/>
    <property type="evidence" value="ECO:0007669"/>
    <property type="project" value="UniProtKB-SubCell"/>
</dbReference>
<keyword evidence="4 7" id="KW-0472">Membrane</keyword>
<dbReference type="AlphaFoldDB" id="A0AAN6RD77"/>
<evidence type="ECO:0000256" key="6">
    <source>
        <dbReference type="SAM" id="MobiDB-lite"/>
    </source>
</evidence>
<evidence type="ECO:0000313" key="9">
    <source>
        <dbReference type="EMBL" id="KAK3200840.1"/>
    </source>
</evidence>
<dbReference type="PANTHER" id="PTHR33048">
    <property type="entry name" value="PTH11-LIKE INTEGRAL MEMBRANE PROTEIN (AFU_ORTHOLOGUE AFUA_5G11245)"/>
    <property type="match status" value="1"/>
</dbReference>
<feature type="region of interest" description="Disordered" evidence="6">
    <location>
        <begin position="70"/>
        <end position="106"/>
    </location>
</feature>
<dbReference type="InterPro" id="IPR049326">
    <property type="entry name" value="Rhodopsin_dom_fungi"/>
</dbReference>
<evidence type="ECO:0000313" key="10">
    <source>
        <dbReference type="Proteomes" id="UP001280581"/>
    </source>
</evidence>
<sequence>MHASPHTPDPKCTPPARHIQDRMHVRDTASTDPSARLNPSSVRATDVTNLTCKSMGFSCVVYLKHSEEENQRSKKMESFQSIPEPPKTGAGFGQPTQPFSSTNGSFRPNFGPDFDPNFFRSQSNDTNQAPVLLGVGGALLFLSICLLAGRLWSRLRPVNVLALDDVTVFIATLLALVQYLILSAAVLHGLGRRAIFVSAPARSSALRLLFISQLFWYWSITLVKVSVALLLLRLKSTLPWRVSLHIIIIIALIAVIVQTVFQFLQCRPFTVYWDPRVFRSAQCFRRSVINGNIIVFSSIQVVLDLVFTILPIFFVRKLRRPRREKIFLCVLMGLGVFAASAAVVRTLSLQDYYTTPDLFRTNVSISMWAILEQQFALMAATMPTLKAVVEKMLVRLGEWVYEEESEERVRGELVKMGLLDEGDTLTEEGVVKRRYAVGGVEDTVEEAKKDLEDDEEVLMDEQRAEEKENSLV</sequence>
<evidence type="ECO:0000256" key="4">
    <source>
        <dbReference type="ARBA" id="ARBA00023136"/>
    </source>
</evidence>
<feature type="compositionally biased region" description="Basic and acidic residues" evidence="6">
    <location>
        <begin position="460"/>
        <end position="472"/>
    </location>
</feature>
<feature type="transmembrane region" description="Helical" evidence="7">
    <location>
        <begin position="326"/>
        <end position="345"/>
    </location>
</feature>
<dbReference type="Proteomes" id="UP001280581">
    <property type="component" value="Unassembled WGS sequence"/>
</dbReference>
<feature type="region of interest" description="Disordered" evidence="6">
    <location>
        <begin position="446"/>
        <end position="472"/>
    </location>
</feature>
<evidence type="ECO:0000256" key="2">
    <source>
        <dbReference type="ARBA" id="ARBA00022692"/>
    </source>
</evidence>
<evidence type="ECO:0000256" key="3">
    <source>
        <dbReference type="ARBA" id="ARBA00022989"/>
    </source>
</evidence>
<evidence type="ECO:0000256" key="1">
    <source>
        <dbReference type="ARBA" id="ARBA00004141"/>
    </source>
</evidence>
<organism evidence="9 10">
    <name type="scientific">Pseudopithomyces chartarum</name>
    <dbReference type="NCBI Taxonomy" id="1892770"/>
    <lineage>
        <taxon>Eukaryota</taxon>
        <taxon>Fungi</taxon>
        <taxon>Dikarya</taxon>
        <taxon>Ascomycota</taxon>
        <taxon>Pezizomycotina</taxon>
        <taxon>Dothideomycetes</taxon>
        <taxon>Pleosporomycetidae</taxon>
        <taxon>Pleosporales</taxon>
        <taxon>Massarineae</taxon>
        <taxon>Didymosphaeriaceae</taxon>
        <taxon>Pseudopithomyces</taxon>
    </lineage>
</organism>
<dbReference type="InterPro" id="IPR052337">
    <property type="entry name" value="SAT4-like"/>
</dbReference>
<feature type="transmembrane region" description="Helical" evidence="7">
    <location>
        <begin position="210"/>
        <end position="232"/>
    </location>
</feature>
<reference evidence="9 10" key="1">
    <citation type="submission" date="2021-02" db="EMBL/GenBank/DDBJ databases">
        <title>Genome assembly of Pseudopithomyces chartarum.</title>
        <authorList>
            <person name="Jauregui R."/>
            <person name="Singh J."/>
            <person name="Voisey C."/>
        </authorList>
    </citation>
    <scope>NUCLEOTIDE SEQUENCE [LARGE SCALE GENOMIC DNA]</scope>
    <source>
        <strain evidence="9 10">AGR01</strain>
    </source>
</reference>
<keyword evidence="2 7" id="KW-0812">Transmembrane</keyword>
<comment type="subcellular location">
    <subcellularLocation>
        <location evidence="1">Membrane</location>
        <topology evidence="1">Multi-pass membrane protein</topology>
    </subcellularLocation>
</comment>
<protein>
    <recommendedName>
        <fullName evidence="8">Rhodopsin domain-containing protein</fullName>
    </recommendedName>
</protein>
<dbReference type="Pfam" id="PF20684">
    <property type="entry name" value="Fung_rhodopsin"/>
    <property type="match status" value="1"/>
</dbReference>
<feature type="transmembrane region" description="Helical" evidence="7">
    <location>
        <begin position="293"/>
        <end position="314"/>
    </location>
</feature>
<keyword evidence="10" id="KW-1185">Reference proteome</keyword>
<feature type="domain" description="Rhodopsin" evidence="8">
    <location>
        <begin position="150"/>
        <end position="390"/>
    </location>
</feature>
<evidence type="ECO:0000259" key="8">
    <source>
        <dbReference type="Pfam" id="PF20684"/>
    </source>
</evidence>
<keyword evidence="3 7" id="KW-1133">Transmembrane helix</keyword>
<evidence type="ECO:0000256" key="5">
    <source>
        <dbReference type="ARBA" id="ARBA00038359"/>
    </source>
</evidence>
<feature type="compositionally biased region" description="Polar residues" evidence="6">
    <location>
        <begin position="94"/>
        <end position="105"/>
    </location>
</feature>
<feature type="compositionally biased region" description="Basic and acidic residues" evidence="6">
    <location>
        <begin position="18"/>
        <end position="29"/>
    </location>
</feature>
<feature type="compositionally biased region" description="Polar residues" evidence="6">
    <location>
        <begin position="30"/>
        <end position="40"/>
    </location>
</feature>
<gene>
    <name evidence="9" type="ORF">GRF29_213g100679</name>
</gene>
<dbReference type="EMBL" id="WVTA01000017">
    <property type="protein sequence ID" value="KAK3200840.1"/>
    <property type="molecule type" value="Genomic_DNA"/>
</dbReference>
<feature type="region of interest" description="Disordered" evidence="6">
    <location>
        <begin position="1"/>
        <end position="40"/>
    </location>
</feature>
<comment type="similarity">
    <text evidence="5">Belongs to the SAT4 family.</text>
</comment>
<feature type="transmembrane region" description="Helical" evidence="7">
    <location>
        <begin position="168"/>
        <end position="190"/>
    </location>
</feature>
<evidence type="ECO:0000256" key="7">
    <source>
        <dbReference type="SAM" id="Phobius"/>
    </source>
</evidence>
<dbReference type="PANTHER" id="PTHR33048:SF129">
    <property type="entry name" value="INTEGRAL MEMBRANE PROTEIN-RELATED"/>
    <property type="match status" value="1"/>
</dbReference>
<feature type="transmembrane region" description="Helical" evidence="7">
    <location>
        <begin position="129"/>
        <end position="148"/>
    </location>
</feature>